<sequence>MRIVVVGGTGHIGSRLVTALKDCNQDVVVASPSSGVNTITREGLAEALNGAQVVVDVTNSPTFQDDVALEFFLASGRNLLAAEEAAGIQHHVALSVVGTDRQPESGYFRAKMAQENLIRASHLPYTILRSTPFFEFLTGIVESAADGNVLRLSPAPIQPIAADDVVAALREVAMGRPQNREIEIVGPDRFGLNEIAEQILTANEDNRMVIADPQALYFGAVLQNDTFVSGDHPRFAPTRFEDWLRSYVADELPVAF</sequence>
<keyword evidence="4" id="KW-1185">Reference proteome</keyword>
<accession>A0A512BVB8</accession>
<dbReference type="Pfam" id="PF13460">
    <property type="entry name" value="NAD_binding_10"/>
    <property type="match status" value="1"/>
</dbReference>
<evidence type="ECO:0000256" key="1">
    <source>
        <dbReference type="ARBA" id="ARBA00022857"/>
    </source>
</evidence>
<evidence type="ECO:0000313" key="4">
    <source>
        <dbReference type="Proteomes" id="UP000321085"/>
    </source>
</evidence>
<dbReference type="Proteomes" id="UP000321085">
    <property type="component" value="Unassembled WGS sequence"/>
</dbReference>
<dbReference type="PANTHER" id="PTHR42748:SF3">
    <property type="entry name" value="BLL4366 PROTEIN"/>
    <property type="match status" value="1"/>
</dbReference>
<organism evidence="3 4">
    <name type="scientific">Microvirga aerophila</name>
    <dbReference type="NCBI Taxonomy" id="670291"/>
    <lineage>
        <taxon>Bacteria</taxon>
        <taxon>Pseudomonadati</taxon>
        <taxon>Pseudomonadota</taxon>
        <taxon>Alphaproteobacteria</taxon>
        <taxon>Hyphomicrobiales</taxon>
        <taxon>Methylobacteriaceae</taxon>
        <taxon>Microvirga</taxon>
    </lineage>
</organism>
<dbReference type="InterPro" id="IPR051164">
    <property type="entry name" value="NmrA-like_oxidored"/>
</dbReference>
<dbReference type="SUPFAM" id="SSF51735">
    <property type="entry name" value="NAD(P)-binding Rossmann-fold domains"/>
    <property type="match status" value="1"/>
</dbReference>
<keyword evidence="1" id="KW-0521">NADP</keyword>
<proteinExistence type="predicted"/>
<dbReference type="InterPro" id="IPR036291">
    <property type="entry name" value="NAD(P)-bd_dom_sf"/>
</dbReference>
<dbReference type="PANTHER" id="PTHR42748">
    <property type="entry name" value="NITROGEN METABOLITE REPRESSION PROTEIN NMRA FAMILY MEMBER"/>
    <property type="match status" value="1"/>
</dbReference>
<dbReference type="EMBL" id="BJYU01000050">
    <property type="protein sequence ID" value="GEO15903.1"/>
    <property type="molecule type" value="Genomic_DNA"/>
</dbReference>
<evidence type="ECO:0000313" key="3">
    <source>
        <dbReference type="EMBL" id="GEO15903.1"/>
    </source>
</evidence>
<dbReference type="RefSeq" id="WP_114188034.1">
    <property type="nucleotide sequence ID" value="NZ_BJYU01000050.1"/>
</dbReference>
<dbReference type="AlphaFoldDB" id="A0A512BVB8"/>
<comment type="caution">
    <text evidence="3">The sequence shown here is derived from an EMBL/GenBank/DDBJ whole genome shotgun (WGS) entry which is preliminary data.</text>
</comment>
<feature type="domain" description="NAD(P)-binding" evidence="2">
    <location>
        <begin position="7"/>
        <end position="131"/>
    </location>
</feature>
<dbReference type="Gene3D" id="3.40.50.720">
    <property type="entry name" value="NAD(P)-binding Rossmann-like Domain"/>
    <property type="match status" value="1"/>
</dbReference>
<dbReference type="InterPro" id="IPR016040">
    <property type="entry name" value="NAD(P)-bd_dom"/>
</dbReference>
<name>A0A512BVB8_9HYPH</name>
<protein>
    <submittedName>
        <fullName evidence="3">LysR family transcriptional regulator</fullName>
    </submittedName>
</protein>
<dbReference type="OrthoDB" id="9771302at2"/>
<gene>
    <name evidence="3" type="ORF">MAE02_35990</name>
</gene>
<reference evidence="3 4" key="1">
    <citation type="submission" date="2019-07" db="EMBL/GenBank/DDBJ databases">
        <title>Whole genome shotgun sequence of Microvirga aerophila NBRC 106136.</title>
        <authorList>
            <person name="Hosoyama A."/>
            <person name="Uohara A."/>
            <person name="Ohji S."/>
            <person name="Ichikawa N."/>
        </authorList>
    </citation>
    <scope>NUCLEOTIDE SEQUENCE [LARGE SCALE GENOMIC DNA]</scope>
    <source>
        <strain evidence="3 4">NBRC 106136</strain>
    </source>
</reference>
<evidence type="ECO:0000259" key="2">
    <source>
        <dbReference type="Pfam" id="PF13460"/>
    </source>
</evidence>